<name>A0ABQ9GEU0_9NEOP</name>
<feature type="region of interest" description="Disordered" evidence="1">
    <location>
        <begin position="43"/>
        <end position="64"/>
    </location>
</feature>
<evidence type="ECO:0000313" key="3">
    <source>
        <dbReference type="Proteomes" id="UP001159363"/>
    </source>
</evidence>
<dbReference type="EMBL" id="JARBHB010000012">
    <property type="protein sequence ID" value="KAJ8870915.1"/>
    <property type="molecule type" value="Genomic_DNA"/>
</dbReference>
<dbReference type="Proteomes" id="UP001159363">
    <property type="component" value="Chromosome 11"/>
</dbReference>
<keyword evidence="3" id="KW-1185">Reference proteome</keyword>
<gene>
    <name evidence="2" type="ORF">PR048_027216</name>
</gene>
<evidence type="ECO:0000313" key="2">
    <source>
        <dbReference type="EMBL" id="KAJ8870915.1"/>
    </source>
</evidence>
<proteinExistence type="predicted"/>
<sequence>MPLVGGFSRGLSLFPSSQSPSSALKTSMLGAVENLFTHEPEGPGVAERLDCSPPTKVNRAQSSAGFSPGFSQLGIVPDDAAGRQVFLGDLPFPPPFHSPVPFSPRVTLIGSQDLPLHAAEISSLTSAYPFADWLSGVLGTGLVSEQAAVCSERFPCWLDCRLASMLSCAALIGERRGTDLQPSVSLLPAVAPVPGQEYSSPWALAKRGRLSSTLARNNQPCYLHPSTTLSPSLSVVLGMSSRRPPVVQYVGASPVFGAGRFWVRIPGITPRYVVSTNHEHPSINQLAKNCCMLTAGGRHRPGFESRGFNEFFVLCSRERVKRRRMAPGILILRMGGSVGCI</sequence>
<protein>
    <submittedName>
        <fullName evidence="2">Uncharacterized protein</fullName>
    </submittedName>
</protein>
<comment type="caution">
    <text evidence="2">The sequence shown here is derived from an EMBL/GenBank/DDBJ whole genome shotgun (WGS) entry which is preliminary data.</text>
</comment>
<reference evidence="2 3" key="1">
    <citation type="submission" date="2023-02" db="EMBL/GenBank/DDBJ databases">
        <title>LHISI_Scaffold_Assembly.</title>
        <authorList>
            <person name="Stuart O.P."/>
            <person name="Cleave R."/>
            <person name="Magrath M.J.L."/>
            <person name="Mikheyev A.S."/>
        </authorList>
    </citation>
    <scope>NUCLEOTIDE SEQUENCE [LARGE SCALE GENOMIC DNA]</scope>
    <source>
        <strain evidence="2">Daus_M_001</strain>
        <tissue evidence="2">Leg muscle</tissue>
    </source>
</reference>
<organism evidence="2 3">
    <name type="scientific">Dryococelus australis</name>
    <dbReference type="NCBI Taxonomy" id="614101"/>
    <lineage>
        <taxon>Eukaryota</taxon>
        <taxon>Metazoa</taxon>
        <taxon>Ecdysozoa</taxon>
        <taxon>Arthropoda</taxon>
        <taxon>Hexapoda</taxon>
        <taxon>Insecta</taxon>
        <taxon>Pterygota</taxon>
        <taxon>Neoptera</taxon>
        <taxon>Polyneoptera</taxon>
        <taxon>Phasmatodea</taxon>
        <taxon>Verophasmatodea</taxon>
        <taxon>Anareolatae</taxon>
        <taxon>Phasmatidae</taxon>
        <taxon>Eurycanthinae</taxon>
        <taxon>Dryococelus</taxon>
    </lineage>
</organism>
<evidence type="ECO:0000256" key="1">
    <source>
        <dbReference type="SAM" id="MobiDB-lite"/>
    </source>
</evidence>
<accession>A0ABQ9GEU0</accession>